<dbReference type="Proteomes" id="UP000266673">
    <property type="component" value="Unassembled WGS sequence"/>
</dbReference>
<reference evidence="1 2" key="1">
    <citation type="submission" date="2018-06" db="EMBL/GenBank/DDBJ databases">
        <title>Comparative genomics reveals the genomic features of Rhizophagus irregularis, R. cerebriforme, R. diaphanum and Gigaspora rosea, and their symbiotic lifestyle signature.</title>
        <authorList>
            <person name="Morin E."/>
            <person name="San Clemente H."/>
            <person name="Chen E.C.H."/>
            <person name="De La Providencia I."/>
            <person name="Hainaut M."/>
            <person name="Kuo A."/>
            <person name="Kohler A."/>
            <person name="Murat C."/>
            <person name="Tang N."/>
            <person name="Roy S."/>
            <person name="Loubradou J."/>
            <person name="Henrissat B."/>
            <person name="Grigoriev I.V."/>
            <person name="Corradi N."/>
            <person name="Roux C."/>
            <person name="Martin F.M."/>
        </authorList>
    </citation>
    <scope>NUCLEOTIDE SEQUENCE [LARGE SCALE GENOMIC DNA]</scope>
    <source>
        <strain evidence="1 2">DAOM 194757</strain>
    </source>
</reference>
<evidence type="ECO:0000313" key="2">
    <source>
        <dbReference type="Proteomes" id="UP000266673"/>
    </source>
</evidence>
<comment type="caution">
    <text evidence="1">The sequence shown here is derived from an EMBL/GenBank/DDBJ whole genome shotgun (WGS) entry which is preliminary data.</text>
</comment>
<name>A0A397W198_9GLOM</name>
<keyword evidence="2" id="KW-1185">Reference proteome</keyword>
<dbReference type="AlphaFoldDB" id="A0A397W198"/>
<dbReference type="OrthoDB" id="5982228at2759"/>
<evidence type="ECO:0000313" key="1">
    <source>
        <dbReference type="EMBL" id="RIB28515.1"/>
    </source>
</evidence>
<sequence>MRLKLNSCPEGYQLFKSMKKNSNTLSNQLLAQFYYCLVVSFVFFFDKNIIYFYFFFNASAYCLFV</sequence>
<proteinExistence type="predicted"/>
<protein>
    <submittedName>
        <fullName evidence="1">Uncharacterized protein</fullName>
    </submittedName>
</protein>
<accession>A0A397W198</accession>
<feature type="non-terminal residue" evidence="1">
    <location>
        <position position="65"/>
    </location>
</feature>
<dbReference type="EMBL" id="QKWP01000063">
    <property type="protein sequence ID" value="RIB28515.1"/>
    <property type="molecule type" value="Genomic_DNA"/>
</dbReference>
<gene>
    <name evidence="1" type="ORF">C2G38_2059148</name>
</gene>
<organism evidence="1 2">
    <name type="scientific">Gigaspora rosea</name>
    <dbReference type="NCBI Taxonomy" id="44941"/>
    <lineage>
        <taxon>Eukaryota</taxon>
        <taxon>Fungi</taxon>
        <taxon>Fungi incertae sedis</taxon>
        <taxon>Mucoromycota</taxon>
        <taxon>Glomeromycotina</taxon>
        <taxon>Glomeromycetes</taxon>
        <taxon>Diversisporales</taxon>
        <taxon>Gigasporaceae</taxon>
        <taxon>Gigaspora</taxon>
    </lineage>
</organism>